<dbReference type="GO" id="GO:0016757">
    <property type="term" value="F:glycosyltransferase activity"/>
    <property type="evidence" value="ECO:0007669"/>
    <property type="project" value="UniProtKB-KW"/>
</dbReference>
<evidence type="ECO:0000313" key="6">
    <source>
        <dbReference type="Proteomes" id="UP000279446"/>
    </source>
</evidence>
<evidence type="ECO:0000313" key="5">
    <source>
        <dbReference type="EMBL" id="RUT46276.1"/>
    </source>
</evidence>
<dbReference type="SUPFAM" id="SSF74650">
    <property type="entry name" value="Galactose mutarotase-like"/>
    <property type="match status" value="1"/>
</dbReference>
<dbReference type="PANTHER" id="PTHR37469">
    <property type="entry name" value="CELLOBIONIC ACID PHOSPHORYLASE-RELATED"/>
    <property type="match status" value="1"/>
</dbReference>
<dbReference type="InterPro" id="IPR052047">
    <property type="entry name" value="GH94_Enzymes"/>
</dbReference>
<dbReference type="InterPro" id="IPR008928">
    <property type="entry name" value="6-hairpin_glycosidase_sf"/>
</dbReference>
<dbReference type="InterPro" id="IPR012341">
    <property type="entry name" value="6hp_glycosidase-like_sf"/>
</dbReference>
<comment type="caution">
    <text evidence="5">The sequence shown here is derived from an EMBL/GenBank/DDBJ whole genome shotgun (WGS) entry which is preliminary data.</text>
</comment>
<dbReference type="InterPro" id="IPR033432">
    <property type="entry name" value="GH94_catalytic"/>
</dbReference>
<dbReference type="GO" id="GO:0005975">
    <property type="term" value="P:carbohydrate metabolic process"/>
    <property type="evidence" value="ECO:0007669"/>
    <property type="project" value="InterPro"/>
</dbReference>
<dbReference type="OrthoDB" id="9762900at2"/>
<dbReference type="SUPFAM" id="SSF48208">
    <property type="entry name" value="Six-hairpin glycosidases"/>
    <property type="match status" value="1"/>
</dbReference>
<dbReference type="RefSeq" id="WP_127192380.1">
    <property type="nucleotide sequence ID" value="NZ_RZNY01000009.1"/>
</dbReference>
<feature type="domain" description="Glycosyl hydrolase 94 supersandwich" evidence="3">
    <location>
        <begin position="104"/>
        <end position="306"/>
    </location>
</feature>
<dbReference type="Proteomes" id="UP000279446">
    <property type="component" value="Unassembled WGS sequence"/>
</dbReference>
<dbReference type="CDD" id="cd11749">
    <property type="entry name" value="GH94N_LBP_like"/>
    <property type="match status" value="1"/>
</dbReference>
<dbReference type="InterPro" id="IPR010383">
    <property type="entry name" value="Glyco_hydrolase_94_b-supersand"/>
</dbReference>
<evidence type="ECO:0000256" key="2">
    <source>
        <dbReference type="ARBA" id="ARBA00022679"/>
    </source>
</evidence>
<gene>
    <name evidence="5" type="ORF">EJP82_12410</name>
</gene>
<dbReference type="GO" id="GO:0030246">
    <property type="term" value="F:carbohydrate binding"/>
    <property type="evidence" value="ECO:0007669"/>
    <property type="project" value="InterPro"/>
</dbReference>
<keyword evidence="2" id="KW-0808">Transferase</keyword>
<dbReference type="InterPro" id="IPR037018">
    <property type="entry name" value="GH65_N"/>
</dbReference>
<name>A0A3S1BPC9_9BACL</name>
<dbReference type="Pfam" id="PF17167">
    <property type="entry name" value="Glyco_hydro_94"/>
    <property type="match status" value="1"/>
</dbReference>
<dbReference type="InterPro" id="IPR011013">
    <property type="entry name" value="Gal_mutarotase_sf_dom"/>
</dbReference>
<dbReference type="AlphaFoldDB" id="A0A3S1BPC9"/>
<keyword evidence="1" id="KW-0328">Glycosyltransferase</keyword>
<dbReference type="PANTHER" id="PTHR37469:SF2">
    <property type="entry name" value="CELLOBIONIC ACID PHOSPHORYLASE"/>
    <property type="match status" value="1"/>
</dbReference>
<organism evidence="5 6">
    <name type="scientific">Paenibacillus anaericanus</name>
    <dbReference type="NCBI Taxonomy" id="170367"/>
    <lineage>
        <taxon>Bacteria</taxon>
        <taxon>Bacillati</taxon>
        <taxon>Bacillota</taxon>
        <taxon>Bacilli</taxon>
        <taxon>Bacillales</taxon>
        <taxon>Paenibacillaceae</taxon>
        <taxon>Paenibacillus</taxon>
    </lineage>
</organism>
<evidence type="ECO:0000256" key="1">
    <source>
        <dbReference type="ARBA" id="ARBA00022676"/>
    </source>
</evidence>
<sequence>MTQQGWKFQGDQGEFKLLHPENYSYLYFPLVNEAGMMSAITPNLHGEITTSHNTFLMEPVSVESLHNSKASRNFWVHIEGYGAWSASGNSARQNAQQFSNVKEQSYMEAGFLWHKLTRENSEIGLKAETVNFVPVGGDQVELMKVRLTNTGNSPIQLTPTAAVPLYGRSADDLRDHRHVTSLLHRIFTSEHGIEVQPALSFDERGHRINKVTYSVLGSEASGNAPTGFFPVAEEFIGEGGSFDWPEAVVTNLESVTKSGAAIEGYEAVGGLRFASTQLLPGESTSYVIAMIISDDRLETERYTKDYLSEACFDALLEENKSYWQDKLETISFHSGDQEQDLWMKWVTLQPILRRMYGNSFLPYHDYGRGGRGWRDLWQDCLALMVMEPAEVRYLLHNNYAGVRIDGSNATIIGSKPGEFVADRNNIPRVWMDHGAWPLLTTLLYVHQSGDIDFLLQPQVYFRDSFVKRCHERDLTWTPELGNKLVSRDGELYEGSILEHILLQNIVPFFNVGEHNNIKLEGADWNDGLDLAPDRGESVAFTAFYASNLIELSELLVHLEKSSNMKTIELAEEMIVLFDTLSSAVSYDSIAEKHALLDRYYDSIVPSISGKKLKLDVLKVAEDLKRKGEWVIDHLRKNEWIANKEGYEWFNGYYNNDAERVEGDHPNGVRMTLTGQVFSIMGGIATDEQVGQISNAVDRYLKDDQIGYRLNSQFGGTQQNLGRAFGFAFGHKENGAMFSHMTVMYANALYKRGFVKEGYDVLDSIYRLSADFETSRMYPGVPEYINEKGRGMYTYLTGSASWLLLTQLTEVYGVKGHFGDLHLEPKLTKEQFDQEGNAHVETLFADRKLRIVYHNAQRADYGQYRVSSITMNGQPISYEEYGRGSLIERSILESLPKDGTHSIHIILDI</sequence>
<dbReference type="EMBL" id="RZNY01000009">
    <property type="protein sequence ID" value="RUT46276.1"/>
    <property type="molecule type" value="Genomic_DNA"/>
</dbReference>
<keyword evidence="6" id="KW-1185">Reference proteome</keyword>
<evidence type="ECO:0000259" key="3">
    <source>
        <dbReference type="Pfam" id="PF06165"/>
    </source>
</evidence>
<dbReference type="Gene3D" id="1.50.10.10">
    <property type="match status" value="1"/>
</dbReference>
<accession>A0A3S1BPC9</accession>
<dbReference type="Gene3D" id="2.70.98.40">
    <property type="entry name" value="Glycoside hydrolase, family 65, N-terminal domain"/>
    <property type="match status" value="1"/>
</dbReference>
<dbReference type="Pfam" id="PF06165">
    <property type="entry name" value="GH94_b-supersand"/>
    <property type="match status" value="1"/>
</dbReference>
<protein>
    <submittedName>
        <fullName evidence="5">Cellobiose phosphorylase</fullName>
    </submittedName>
</protein>
<reference evidence="5 6" key="1">
    <citation type="submission" date="2018-12" db="EMBL/GenBank/DDBJ databases">
        <authorList>
            <person name="Sun L."/>
            <person name="Chen Z."/>
        </authorList>
    </citation>
    <scope>NUCLEOTIDE SEQUENCE [LARGE SCALE GENOMIC DNA]</scope>
    <source>
        <strain evidence="5 6">DSM 15890</strain>
    </source>
</reference>
<feature type="domain" description="Glycosyl hydrolase 94 catalytic" evidence="4">
    <location>
        <begin position="624"/>
        <end position="808"/>
    </location>
</feature>
<evidence type="ECO:0000259" key="4">
    <source>
        <dbReference type="Pfam" id="PF17167"/>
    </source>
</evidence>
<proteinExistence type="predicted"/>